<proteinExistence type="predicted"/>
<evidence type="ECO:0000259" key="1">
    <source>
        <dbReference type="Pfam" id="PF01593"/>
    </source>
</evidence>
<dbReference type="EMBL" id="UWOC01000044">
    <property type="protein sequence ID" value="VCU07460.1"/>
    <property type="molecule type" value="Genomic_DNA"/>
</dbReference>
<dbReference type="OrthoDB" id="7849608at2"/>
<name>A0A447CQH6_9BRAD</name>
<dbReference type="InterPro" id="IPR002937">
    <property type="entry name" value="Amino_oxidase"/>
</dbReference>
<keyword evidence="3" id="KW-1185">Reference proteome</keyword>
<feature type="domain" description="Amine oxidase" evidence="1">
    <location>
        <begin position="12"/>
        <end position="411"/>
    </location>
</feature>
<comment type="caution">
    <text evidence="2">The sequence shown here is derived from an EMBL/GenBank/DDBJ whole genome shotgun (WGS) entry which is preliminary data.</text>
</comment>
<dbReference type="PANTHER" id="PTHR42923:SF47">
    <property type="entry name" value="BLR3003 PROTEIN"/>
    <property type="match status" value="1"/>
</dbReference>
<reference evidence="3" key="1">
    <citation type="submission" date="2018-10" db="EMBL/GenBank/DDBJ databases">
        <authorList>
            <person name="Peiro R."/>
            <person name="Begona"/>
            <person name="Cbmso G."/>
            <person name="Lopez M."/>
            <person name="Gonzalez S."/>
            <person name="Sacristan E."/>
            <person name="Castillo E."/>
        </authorList>
    </citation>
    <scope>NUCLEOTIDE SEQUENCE [LARGE SCALE GENOMIC DNA]</scope>
</reference>
<dbReference type="InterPro" id="IPR036188">
    <property type="entry name" value="FAD/NAD-bd_sf"/>
</dbReference>
<accession>A0A447CQH6</accession>
<dbReference type="Proteomes" id="UP000289200">
    <property type="component" value="Unassembled WGS sequence"/>
</dbReference>
<sequence length="414" mass="43910">MSATIHVIGAGLAGLAAAVRLSAAGRAVVLHEGTAHAGGRCRSYDDHATGLRIDNGNHLLLSANHAALAYAAEIGAADGLAGPDEAAFTFHELPSGRRWTLRINDGRIPWWIFDPARRVPDTGWRDYLGLARLLTTSERPLGEVIACKGPLYERLVAPLMVAALNTDPPDASAVLARNLVRETLAVGGTACRPRIARDGLGTVLVDPAVALLQSRGVPVRMSHELRAIETAGERVTALDFGDGDRVALGADDAVILAVPAWTAAGLLPGLTVPTAFRPILNTHFRAVAPAGLPPLIGVVGGVTEWIFVFPDRVSVTTSNADRYMKEPRETLAATVWREVCAVTGLTGDLPRWQIVRERRATFAATPEQNARRPGPTTTLTNLLLAGDWTDTGLPSTIEGAIRSGQRAAALIRPQ</sequence>
<dbReference type="Pfam" id="PF01593">
    <property type="entry name" value="Amino_oxidase"/>
    <property type="match status" value="1"/>
</dbReference>
<dbReference type="Gene3D" id="3.90.660.20">
    <property type="entry name" value="Protoporphyrinogen oxidase, mitochondrial, domain 2"/>
    <property type="match status" value="1"/>
</dbReference>
<dbReference type="GO" id="GO:0016491">
    <property type="term" value="F:oxidoreductase activity"/>
    <property type="evidence" value="ECO:0007669"/>
    <property type="project" value="InterPro"/>
</dbReference>
<dbReference type="InterPro" id="IPR050464">
    <property type="entry name" value="Zeta_carotene_desat/Oxidored"/>
</dbReference>
<evidence type="ECO:0000313" key="2">
    <source>
        <dbReference type="EMBL" id="VCU07460.1"/>
    </source>
</evidence>
<dbReference type="NCBIfam" id="TIGR03467">
    <property type="entry name" value="HpnE"/>
    <property type="match status" value="1"/>
</dbReference>
<dbReference type="PANTHER" id="PTHR42923">
    <property type="entry name" value="PROTOPORPHYRINOGEN OXIDASE"/>
    <property type="match status" value="1"/>
</dbReference>
<gene>
    <name evidence="2" type="ORF">RHODGE_RHODGE_00704</name>
</gene>
<evidence type="ECO:0000313" key="3">
    <source>
        <dbReference type="Proteomes" id="UP000289200"/>
    </source>
</evidence>
<dbReference type="Gene3D" id="3.50.50.60">
    <property type="entry name" value="FAD/NAD(P)-binding domain"/>
    <property type="match status" value="1"/>
</dbReference>
<dbReference type="InterPro" id="IPR017830">
    <property type="entry name" value="SQase_HpnE"/>
</dbReference>
<dbReference type="SUPFAM" id="SSF51905">
    <property type="entry name" value="FAD/NAD(P)-binding domain"/>
    <property type="match status" value="1"/>
</dbReference>
<dbReference type="RefSeq" id="WP_129607784.1">
    <property type="nucleotide sequence ID" value="NZ_UWOC01000044.1"/>
</dbReference>
<dbReference type="AlphaFoldDB" id="A0A447CQH6"/>
<protein>
    <recommendedName>
        <fullName evidence="1">Amine oxidase domain-containing protein</fullName>
    </recommendedName>
</protein>
<organism evidence="2 3">
    <name type="scientific">Rhodoplanes serenus</name>
    <dbReference type="NCBI Taxonomy" id="200615"/>
    <lineage>
        <taxon>Bacteria</taxon>
        <taxon>Pseudomonadati</taxon>
        <taxon>Pseudomonadota</taxon>
        <taxon>Alphaproteobacteria</taxon>
        <taxon>Hyphomicrobiales</taxon>
        <taxon>Nitrobacteraceae</taxon>
        <taxon>Rhodoplanes</taxon>
    </lineage>
</organism>
<dbReference type="Gene3D" id="1.10.3110.10">
    <property type="entry name" value="protoporphyrinogen ix oxidase, domain 3"/>
    <property type="match status" value="1"/>
</dbReference>